<evidence type="ECO:0000256" key="1">
    <source>
        <dbReference type="SAM" id="Phobius"/>
    </source>
</evidence>
<comment type="caution">
    <text evidence="2">The sequence shown here is derived from an EMBL/GenBank/DDBJ whole genome shotgun (WGS) entry which is preliminary data.</text>
</comment>
<feature type="transmembrane region" description="Helical" evidence="1">
    <location>
        <begin position="6"/>
        <end position="32"/>
    </location>
</feature>
<evidence type="ECO:0000313" key="2">
    <source>
        <dbReference type="EMBL" id="NLR67071.1"/>
    </source>
</evidence>
<sequence length="159" mass="17541">MANTRAFPVGIIFLTWLIVGTLDLFSACLQFVLVTGKSFVNVLLFVASGVYGTAAFSGNPVMPWLGVLFHYIIALGFTLLFFFLYPRIPEMRKIPSVSGLIYGIFVWLVMNLLILPLTNIPKGPFHLVNVLVGMTILMVAIGLPMGLMAGRFYQYKSAS</sequence>
<feature type="transmembrane region" description="Helical" evidence="1">
    <location>
        <begin position="127"/>
        <end position="149"/>
    </location>
</feature>
<reference evidence="2 3" key="1">
    <citation type="submission" date="2020-04" db="EMBL/GenBank/DDBJ databases">
        <authorList>
            <person name="Yin C."/>
        </authorList>
    </citation>
    <scope>NUCLEOTIDE SEQUENCE [LARGE SCALE GENOMIC DNA]</scope>
    <source>
        <strain evidence="2 3">Ae27</strain>
    </source>
</reference>
<name>A0A847S644_9BACT</name>
<keyword evidence="3" id="KW-1185">Reference proteome</keyword>
<keyword evidence="1" id="KW-1133">Transmembrane helix</keyword>
<dbReference type="RefSeq" id="WP_168872962.1">
    <property type="nucleotide sequence ID" value="NZ_JABAIA010000002.1"/>
</dbReference>
<keyword evidence="1" id="KW-0472">Membrane</keyword>
<dbReference type="EMBL" id="JABAIA010000002">
    <property type="protein sequence ID" value="NLR67071.1"/>
    <property type="molecule type" value="Genomic_DNA"/>
</dbReference>
<gene>
    <name evidence="2" type="ORF">HGH92_22375</name>
</gene>
<protein>
    <recommendedName>
        <fullName evidence="4">DUF1440 domain-containing protein</fullName>
    </recommendedName>
</protein>
<feature type="transmembrane region" description="Helical" evidence="1">
    <location>
        <begin position="39"/>
        <end position="58"/>
    </location>
</feature>
<dbReference type="AlphaFoldDB" id="A0A847S644"/>
<evidence type="ECO:0000313" key="3">
    <source>
        <dbReference type="Proteomes" id="UP000570474"/>
    </source>
</evidence>
<accession>A0A847S644</accession>
<organism evidence="2 3">
    <name type="scientific">Chitinophaga varians</name>
    <dbReference type="NCBI Taxonomy" id="2202339"/>
    <lineage>
        <taxon>Bacteria</taxon>
        <taxon>Pseudomonadati</taxon>
        <taxon>Bacteroidota</taxon>
        <taxon>Chitinophagia</taxon>
        <taxon>Chitinophagales</taxon>
        <taxon>Chitinophagaceae</taxon>
        <taxon>Chitinophaga</taxon>
    </lineage>
</organism>
<keyword evidence="1" id="KW-0812">Transmembrane</keyword>
<feature type="transmembrane region" description="Helical" evidence="1">
    <location>
        <begin position="64"/>
        <end position="85"/>
    </location>
</feature>
<dbReference type="Proteomes" id="UP000570474">
    <property type="component" value="Unassembled WGS sequence"/>
</dbReference>
<feature type="transmembrane region" description="Helical" evidence="1">
    <location>
        <begin position="97"/>
        <end position="115"/>
    </location>
</feature>
<proteinExistence type="predicted"/>
<evidence type="ECO:0008006" key="4">
    <source>
        <dbReference type="Google" id="ProtNLM"/>
    </source>
</evidence>